<accession>A0A7K3WGW3</accession>
<dbReference type="EMBL" id="JAAGWK010000020">
    <property type="protein sequence ID" value="NEL55129.1"/>
    <property type="molecule type" value="Genomic_DNA"/>
</dbReference>
<protein>
    <submittedName>
        <fullName evidence="1">Dehydratase</fullName>
    </submittedName>
</protein>
<dbReference type="InterPro" id="IPR029069">
    <property type="entry name" value="HotDog_dom_sf"/>
</dbReference>
<organism evidence="1 2">
    <name type="scientific">Goekera deserti</name>
    <dbReference type="NCBI Taxonomy" id="2497753"/>
    <lineage>
        <taxon>Bacteria</taxon>
        <taxon>Bacillati</taxon>
        <taxon>Actinomycetota</taxon>
        <taxon>Actinomycetes</taxon>
        <taxon>Geodermatophilales</taxon>
        <taxon>Geodermatophilaceae</taxon>
        <taxon>Goekera</taxon>
    </lineage>
</organism>
<name>A0A7K3WGW3_9ACTN</name>
<keyword evidence="2" id="KW-1185">Reference proteome</keyword>
<evidence type="ECO:0000313" key="2">
    <source>
        <dbReference type="Proteomes" id="UP000470470"/>
    </source>
</evidence>
<evidence type="ECO:0000313" key="1">
    <source>
        <dbReference type="EMBL" id="NEL55129.1"/>
    </source>
</evidence>
<dbReference type="Gene3D" id="3.10.129.10">
    <property type="entry name" value="Hotdog Thioesterase"/>
    <property type="match status" value="1"/>
</dbReference>
<dbReference type="SUPFAM" id="SSF54637">
    <property type="entry name" value="Thioesterase/thiol ester dehydrase-isomerase"/>
    <property type="match status" value="1"/>
</dbReference>
<reference evidence="1 2" key="1">
    <citation type="submission" date="2020-02" db="EMBL/GenBank/DDBJ databases">
        <title>The whole genome sequence of CPCC 205119.</title>
        <authorList>
            <person name="Jiang Z."/>
        </authorList>
    </citation>
    <scope>NUCLEOTIDE SEQUENCE [LARGE SCALE GENOMIC DNA]</scope>
    <source>
        <strain evidence="1 2">CPCC 205119</strain>
    </source>
</reference>
<dbReference type="AlphaFoldDB" id="A0A7K3WGW3"/>
<proteinExistence type="predicted"/>
<comment type="caution">
    <text evidence="1">The sequence shown here is derived from an EMBL/GenBank/DDBJ whole genome shotgun (WGS) entry which is preliminary data.</text>
</comment>
<dbReference type="Proteomes" id="UP000470470">
    <property type="component" value="Unassembled WGS sequence"/>
</dbReference>
<gene>
    <name evidence="1" type="ORF">G1H19_14115</name>
</gene>
<dbReference type="RefSeq" id="WP_152729310.1">
    <property type="nucleotide sequence ID" value="NZ_JAABOZ010000003.1"/>
</dbReference>
<sequence length="139" mass="14427">MAVTVAHGVEGVQELVGRTLGPGEWATLSAEQVTGFLLSAGPDPGPDGVVPPYLLLSLVSRLAPELLSTTGFRMGVNYGCDQVRFPAAAPVGARLRASLTVDRVDPIDGGAAMWSTVTIEAEGVGEPVLVAVTLVRRYV</sequence>